<dbReference type="EMBL" id="CM055101">
    <property type="protein sequence ID" value="KAJ7542279.1"/>
    <property type="molecule type" value="Genomic_DNA"/>
</dbReference>
<proteinExistence type="predicted"/>
<sequence>MSLHELLLSCSSITPASNRSWPKEGPRMSAIEENKHNWNAMSLYHAHDPNTSCSFLSGGEIFRPEMPNNGGSGWSEKLPQSDIHAIADMNVQFCTFPFEVGCENSGKAKDKPEALDGIAAVVGQHILFGTPENSPSSTRSWNVEASTRDLFVLTPPQNLRTATSFHDSNLVGSSEDYYASDQRRSSPKKFNIPGERRSNLIHVESGSASNRVFRGVRKRPWGRWSAEIRDRIGRCRHWLGTFDTPEDAAKAYDAAARKLRGAKARTNFSIPSCTPLPTMISSQREEHRTNQEVLISSVDKSGTNTCSGAGSFDREDVGNSFLLSDHATKVRKEEAFGTLGRSAATLQLSATHSSFCQPDVSGELHTRDQKLDLDLNLQFWTSAVSTSNNSTPFPRVAPSSALPFLSPSLSFPR</sequence>
<reference evidence="2" key="1">
    <citation type="journal article" date="2024" name="Proc. Natl. Acad. Sci. U.S.A.">
        <title>Extraordinary preservation of gene collinearity over three hundred million years revealed in homosporous lycophytes.</title>
        <authorList>
            <person name="Li C."/>
            <person name="Wickell D."/>
            <person name="Kuo L.Y."/>
            <person name="Chen X."/>
            <person name="Nie B."/>
            <person name="Liao X."/>
            <person name="Peng D."/>
            <person name="Ji J."/>
            <person name="Jenkins J."/>
            <person name="Williams M."/>
            <person name="Shu S."/>
            <person name="Plott C."/>
            <person name="Barry K."/>
            <person name="Rajasekar S."/>
            <person name="Grimwood J."/>
            <person name="Han X."/>
            <person name="Sun S."/>
            <person name="Hou Z."/>
            <person name="He W."/>
            <person name="Dai G."/>
            <person name="Sun C."/>
            <person name="Schmutz J."/>
            <person name="Leebens-Mack J.H."/>
            <person name="Li F.W."/>
            <person name="Wang L."/>
        </authorList>
    </citation>
    <scope>NUCLEOTIDE SEQUENCE [LARGE SCALE GENOMIC DNA]</scope>
    <source>
        <strain evidence="2">cv. PW_Plant_1</strain>
    </source>
</reference>
<comment type="caution">
    <text evidence="1">The sequence shown here is derived from an EMBL/GenBank/DDBJ whole genome shotgun (WGS) entry which is preliminary data.</text>
</comment>
<evidence type="ECO:0000313" key="1">
    <source>
        <dbReference type="EMBL" id="KAJ7542279.1"/>
    </source>
</evidence>
<dbReference type="Proteomes" id="UP001162992">
    <property type="component" value="Chromosome 10"/>
</dbReference>
<gene>
    <name evidence="1" type="ORF">O6H91_10G099100</name>
</gene>
<accession>A0ACC2CJY7</accession>
<protein>
    <submittedName>
        <fullName evidence="1">Uncharacterized protein</fullName>
    </submittedName>
</protein>
<organism evidence="1 2">
    <name type="scientific">Diphasiastrum complanatum</name>
    <name type="common">Issler's clubmoss</name>
    <name type="synonym">Lycopodium complanatum</name>
    <dbReference type="NCBI Taxonomy" id="34168"/>
    <lineage>
        <taxon>Eukaryota</taxon>
        <taxon>Viridiplantae</taxon>
        <taxon>Streptophyta</taxon>
        <taxon>Embryophyta</taxon>
        <taxon>Tracheophyta</taxon>
        <taxon>Lycopodiopsida</taxon>
        <taxon>Lycopodiales</taxon>
        <taxon>Lycopodiaceae</taxon>
        <taxon>Lycopodioideae</taxon>
        <taxon>Diphasiastrum</taxon>
    </lineage>
</organism>
<keyword evidence="2" id="KW-1185">Reference proteome</keyword>
<name>A0ACC2CJY7_DIPCM</name>
<evidence type="ECO:0000313" key="2">
    <source>
        <dbReference type="Proteomes" id="UP001162992"/>
    </source>
</evidence>